<proteinExistence type="predicted"/>
<protein>
    <submittedName>
        <fullName evidence="1">Uncharacterized protein</fullName>
    </submittedName>
</protein>
<evidence type="ECO:0000313" key="2">
    <source>
        <dbReference type="Proteomes" id="UP000503447"/>
    </source>
</evidence>
<dbReference type="EMBL" id="CP053452">
    <property type="protein sequence ID" value="QJW95737.1"/>
    <property type="molecule type" value="Genomic_DNA"/>
</dbReference>
<evidence type="ECO:0000313" key="1">
    <source>
        <dbReference type="EMBL" id="QJW95737.1"/>
    </source>
</evidence>
<organism evidence="1 2">
    <name type="scientific">Frigoriglobus tundricola</name>
    <dbReference type="NCBI Taxonomy" id="2774151"/>
    <lineage>
        <taxon>Bacteria</taxon>
        <taxon>Pseudomonadati</taxon>
        <taxon>Planctomycetota</taxon>
        <taxon>Planctomycetia</taxon>
        <taxon>Gemmatales</taxon>
        <taxon>Gemmataceae</taxon>
        <taxon>Frigoriglobus</taxon>
    </lineage>
</organism>
<keyword evidence="2" id="KW-1185">Reference proteome</keyword>
<dbReference type="KEGG" id="ftj:FTUN_3291"/>
<dbReference type="Proteomes" id="UP000503447">
    <property type="component" value="Chromosome"/>
</dbReference>
<reference evidence="2" key="1">
    <citation type="submission" date="2020-05" db="EMBL/GenBank/DDBJ databases">
        <title>Frigoriglobus tundricola gen. nov., sp. nov., a psychrotolerant cellulolytic planctomycete of the family Gemmataceae with two divergent copies of 16S rRNA gene.</title>
        <authorList>
            <person name="Kulichevskaya I.S."/>
            <person name="Ivanova A.A."/>
            <person name="Naumoff D.G."/>
            <person name="Beletsky A.V."/>
            <person name="Rijpstra W.I.C."/>
            <person name="Sinninghe Damste J.S."/>
            <person name="Mardanov A.V."/>
            <person name="Ravin N.V."/>
            <person name="Dedysh S.N."/>
        </authorList>
    </citation>
    <scope>NUCLEOTIDE SEQUENCE [LARGE SCALE GENOMIC DNA]</scope>
    <source>
        <strain evidence="2">PL17</strain>
    </source>
</reference>
<sequence length="50" mass="5562">MRHPRTGRRDGSEHARCSLKLVALGFGCGVKRTARLQADTGNKKYVAVHR</sequence>
<dbReference type="AlphaFoldDB" id="A0A6M5YNT9"/>
<gene>
    <name evidence="1" type="ORF">FTUN_3291</name>
</gene>
<name>A0A6M5YNT9_9BACT</name>
<accession>A0A6M5YNT9</accession>